<keyword evidence="3" id="KW-1185">Reference proteome</keyword>
<gene>
    <name evidence="2" type="ORF">Tco_0772567</name>
</gene>
<protein>
    <submittedName>
        <fullName evidence="2">Uncharacterized protein</fullName>
    </submittedName>
</protein>
<evidence type="ECO:0000313" key="2">
    <source>
        <dbReference type="EMBL" id="GJS89931.1"/>
    </source>
</evidence>
<evidence type="ECO:0000313" key="3">
    <source>
        <dbReference type="Proteomes" id="UP001151760"/>
    </source>
</evidence>
<accession>A0ABQ4ZJL6</accession>
<reference evidence="2" key="2">
    <citation type="submission" date="2022-01" db="EMBL/GenBank/DDBJ databases">
        <authorList>
            <person name="Yamashiro T."/>
            <person name="Shiraishi A."/>
            <person name="Satake H."/>
            <person name="Nakayama K."/>
        </authorList>
    </citation>
    <scope>NUCLEOTIDE SEQUENCE</scope>
</reference>
<feature type="compositionally biased region" description="Acidic residues" evidence="1">
    <location>
        <begin position="429"/>
        <end position="439"/>
    </location>
</feature>
<feature type="compositionally biased region" description="Basic and acidic residues" evidence="1">
    <location>
        <begin position="563"/>
        <end position="575"/>
    </location>
</feature>
<feature type="compositionally biased region" description="Polar residues" evidence="1">
    <location>
        <begin position="309"/>
        <end position="318"/>
    </location>
</feature>
<feature type="compositionally biased region" description="Basic and acidic residues" evidence="1">
    <location>
        <begin position="410"/>
        <end position="428"/>
    </location>
</feature>
<proteinExistence type="predicted"/>
<feature type="region of interest" description="Disordered" evidence="1">
    <location>
        <begin position="259"/>
        <end position="279"/>
    </location>
</feature>
<evidence type="ECO:0000256" key="1">
    <source>
        <dbReference type="SAM" id="MobiDB-lite"/>
    </source>
</evidence>
<dbReference type="Proteomes" id="UP001151760">
    <property type="component" value="Unassembled WGS sequence"/>
</dbReference>
<reference evidence="2" key="1">
    <citation type="journal article" date="2022" name="Int. J. Mol. Sci.">
        <title>Draft Genome of Tanacetum Coccineum: Genomic Comparison of Closely Related Tanacetum-Family Plants.</title>
        <authorList>
            <person name="Yamashiro T."/>
            <person name="Shiraishi A."/>
            <person name="Nakayama K."/>
            <person name="Satake H."/>
        </authorList>
    </citation>
    <scope>NUCLEOTIDE SEQUENCE</scope>
</reference>
<dbReference type="EMBL" id="BQNB010011389">
    <property type="protein sequence ID" value="GJS89931.1"/>
    <property type="molecule type" value="Genomic_DNA"/>
</dbReference>
<feature type="region of interest" description="Disordered" evidence="1">
    <location>
        <begin position="539"/>
        <end position="651"/>
    </location>
</feature>
<comment type="caution">
    <text evidence="2">The sequence shown here is derived from an EMBL/GenBank/DDBJ whole genome shotgun (WGS) entry which is preliminary data.</text>
</comment>
<sequence>MTSRADQIAKDNALVALENRKSIRKCNMRIDPRMKRPKETTYQVVLDALALTTCYPSFLVTADVPVIYMHQFWDTVNKHGSSYRFKIDNKKFAVNVVEFREILNICPRIPSQEFSDPPYEEEALSFVKHLGHTGDIKHLTDITVDHLYQPWRAFAAIINKCLSGKEDLAYQIENKEEKKSDKMYYPRFTKKNPSILMRNRMFMHTAREDTILGIMKFISKHEDVQVYGVLMPKEMTNPEMLSSESFQTYYAIVTGAEPPKSAKVSSVGSKKKATAKADTGKGLKVLSEVSLSKEAQLKEVLERSKQDFHISQASGSSDGTDEETGTKPGVPDVPKQDSESETESWGDSDEDDNDEEEAYDNDDDDNADDDDGNSDADDSNDDNDDDDNNDDDENVDDEEKQEEEKEENADERVPTPEDMDFSNKKDDEEKNEEEEDDYEMLYRDVNVNLQQEDVDMTNANQGGAQDSDLQYKDAHVTLTASQKTLQVPALIDEHLTTRLGYAVQTAFKSYKVEFEKEAQAEQERFIEIIDKSVKEMVKDETEMKKTRVKTPPLDQTKGKRRKTDKDAESSKEPKSKRSKSSSSSKGTLRFPHKSTGKSVHTKEPRHGSGMPHVQEFNTGNNEDQPAVEATKDDWFMKPNKPPTPDHEWNKR</sequence>
<name>A0ABQ4ZJL6_9ASTR</name>
<feature type="compositionally biased region" description="Acidic residues" evidence="1">
    <location>
        <begin position="339"/>
        <end position="409"/>
    </location>
</feature>
<organism evidence="2 3">
    <name type="scientific">Tanacetum coccineum</name>
    <dbReference type="NCBI Taxonomy" id="301880"/>
    <lineage>
        <taxon>Eukaryota</taxon>
        <taxon>Viridiplantae</taxon>
        <taxon>Streptophyta</taxon>
        <taxon>Embryophyta</taxon>
        <taxon>Tracheophyta</taxon>
        <taxon>Spermatophyta</taxon>
        <taxon>Magnoliopsida</taxon>
        <taxon>eudicotyledons</taxon>
        <taxon>Gunneridae</taxon>
        <taxon>Pentapetalae</taxon>
        <taxon>asterids</taxon>
        <taxon>campanulids</taxon>
        <taxon>Asterales</taxon>
        <taxon>Asteraceae</taxon>
        <taxon>Asteroideae</taxon>
        <taxon>Anthemideae</taxon>
        <taxon>Anthemidinae</taxon>
        <taxon>Tanacetum</taxon>
    </lineage>
</organism>
<feature type="region of interest" description="Disordered" evidence="1">
    <location>
        <begin position="306"/>
        <end position="439"/>
    </location>
</feature>